<accession>U5H9U9</accession>
<evidence type="ECO:0000259" key="5">
    <source>
        <dbReference type="Pfam" id="PF25150"/>
    </source>
</evidence>
<dbReference type="InterPro" id="IPR051954">
    <property type="entry name" value="tRNA_methyltransferase_THADA"/>
</dbReference>
<dbReference type="InterPro" id="IPR019442">
    <property type="entry name" value="THADA/TRM732_DUF2428"/>
</dbReference>
<protein>
    <submittedName>
        <fullName evidence="7 8">Uncharacterized protein</fullName>
    </submittedName>
</protein>
<dbReference type="STRING" id="683840.U5H9U9"/>
<keyword evidence="2" id="KW-0819">tRNA processing</keyword>
<dbReference type="InterPro" id="IPR056842">
    <property type="entry name" value="THADA-like_TPR_C"/>
</dbReference>
<dbReference type="GO" id="GO:0030488">
    <property type="term" value="P:tRNA methylation"/>
    <property type="evidence" value="ECO:0007669"/>
    <property type="project" value="TreeGrafter"/>
</dbReference>
<keyword evidence="9" id="KW-1185">Reference proteome</keyword>
<evidence type="ECO:0000256" key="1">
    <source>
        <dbReference type="ARBA" id="ARBA00010409"/>
    </source>
</evidence>
<dbReference type="InParanoid" id="U5H9U9"/>
<dbReference type="Pfam" id="PF25151">
    <property type="entry name" value="TPR_Trm732_C"/>
    <property type="match status" value="1"/>
</dbReference>
<dbReference type="OMA" id="NWICRNV"/>
<feature type="domain" description="tRNA (32-2'-O)-methyltransferase regulator THADA-like TPR repeats region" evidence="5">
    <location>
        <begin position="270"/>
        <end position="508"/>
    </location>
</feature>
<dbReference type="HOGENOM" id="CLU_001011_0_0_1"/>
<reference evidence="7 9" key="3">
    <citation type="journal article" date="2015" name="BMC Genomics">
        <title>Sex and parasites: genomic and transcriptomic analysis of Microbotryum lychnidis-dioicae, the biotrophic and plant-castrating anther smut fungus.</title>
        <authorList>
            <person name="Perlin M.H."/>
            <person name="Amselem J."/>
            <person name="Fontanillas E."/>
            <person name="Toh S.S."/>
            <person name="Chen Z."/>
            <person name="Goldberg J."/>
            <person name="Duplessis S."/>
            <person name="Henrissat B."/>
            <person name="Young S."/>
            <person name="Zeng Q."/>
            <person name="Aguileta G."/>
            <person name="Petit E."/>
            <person name="Badouin H."/>
            <person name="Andrews J."/>
            <person name="Razeeq D."/>
            <person name="Gabaldon T."/>
            <person name="Quesneville H."/>
            <person name="Giraud T."/>
            <person name="Hood M.E."/>
            <person name="Schultz D.J."/>
            <person name="Cuomo C.A."/>
        </authorList>
    </citation>
    <scope>NUCLEOTIDE SEQUENCE [LARGE SCALE GENOMIC DNA]</scope>
    <source>
        <strain evidence="9">p1A1 Lamole</strain>
        <strain evidence="7">P1A1 Lamole</strain>
    </source>
</reference>
<evidence type="ECO:0000313" key="7">
    <source>
        <dbReference type="EMBL" id="KDE05615.1"/>
    </source>
</evidence>
<evidence type="ECO:0000259" key="4">
    <source>
        <dbReference type="Pfam" id="PF10350"/>
    </source>
</evidence>
<evidence type="ECO:0000313" key="9">
    <source>
        <dbReference type="Proteomes" id="UP000017200"/>
    </source>
</evidence>
<evidence type="ECO:0000256" key="2">
    <source>
        <dbReference type="ARBA" id="ARBA00022694"/>
    </source>
</evidence>
<organism evidence="7">
    <name type="scientific">Microbotryum lychnidis-dioicae (strain p1A1 Lamole / MvSl-1064)</name>
    <name type="common">Anther smut fungus</name>
    <dbReference type="NCBI Taxonomy" id="683840"/>
    <lineage>
        <taxon>Eukaryota</taxon>
        <taxon>Fungi</taxon>
        <taxon>Dikarya</taxon>
        <taxon>Basidiomycota</taxon>
        <taxon>Pucciniomycotina</taxon>
        <taxon>Microbotryomycetes</taxon>
        <taxon>Microbotryales</taxon>
        <taxon>Microbotryaceae</taxon>
        <taxon>Microbotryum</taxon>
    </lineage>
</organism>
<evidence type="ECO:0000256" key="3">
    <source>
        <dbReference type="SAM" id="MobiDB-lite"/>
    </source>
</evidence>
<dbReference type="PANTHER" id="PTHR14387:SF0">
    <property type="entry name" value="DUF2428 DOMAIN-CONTAINING PROTEIN"/>
    <property type="match status" value="1"/>
</dbReference>
<sequence length="1592" mass="176045">MRVVDHREVKENQEIVALRERLVKDARVAAAHAKQLNAAAAKANGKGKQPEQQHATTTPPQSTAQAAQDDSGPLDMARAIELVLDTLALAASTSTSPENAHATTVLAYDTLTLLLTRCVTQFRNGEAGPIVAVFDSPMLLRLADASYFSYDSGPSVLLAKIRSALVSLLDLAEVLETHIVFEHLRAKIAVAPWTVKRTLNTFDVLITRKSTTLEDMAAFKPRPDEPTPSGIVRRFAEGMAVSDEMAYPAGRVVTNWNNKVWALEGQDPTFWIQPSLDVLQSASRSARTNLCLYLFPGIFEQQRAGFKEILQRGRYLHEENQKTEDELHILLALLKVGHQLHLVEIAEEAHVEDIQSTDRDPHLVVVPQQLIQKCLYHASASLRTSAFALLVLSTSNHLAIPASNFPLIRTFYNYSLGDEDGEFRMTSIALSGKLLLRLRDSAWKAQRKVDKLADPASIQYVVLVQSFITWWTNDLLANLNPAKPFRIRTNALRFLDLLLQAKLDERFGSTIPLVEGKSTGPKHVSGYSSYRKTAPTTMPHFQRKHKKIDDDAASGKADDGTSPGAWPFRVDLINAKTTFTLLRLLLSTYTSLRELSIVLLERFPAPLPGYEGQKGGERAKKELLVPALRMVRSGRESEASAGAGIVGLVWRKWVLEGEGSWKLGEIGGWTEREGGIAGAPGFAFLNSLMDLADAQLAAHEADLGRAASTSPMHGTLIALRHLFISIPLASLDRLSSVEERRALFHRALAILERVWSVTSPVLAASAPEGVTESQKAAAEAMVTDTEEARALRFEGDDVEMEGPEDLADGVGGPMHKVILSATWRAMKEAGELLETILRLPSELGADPFRSIWSFEEIQHIGSLFATWLARIRHRGAFMALHPCYSRAAAALLQCKDWPEVKALPAAWLRMHLDSIVSQKISITRRSAGIPYCIVGILNVVLSADRPTFDAAFVRLFDVAESTSSEILDESRVHAMNTLRTAFLDSKLTPGVAPYIERGFLISISLFWSSNWICRNVAMMTYAALVTRAFTPRRINLARDHASLQIRMSTADFFGRFPSLHGVLKTELERSTKDNLDDLPTSDLHSSLFSVLMLLSLLQSPNQVGSNNDALADPFIKIVRACATSRVWKIRDAAGDALTGLVQARAVASVCIDLLVGIDTLGENETHGRLVQFLRLLEAAAHLSHEDGSTVFSRVVKLAPVLLARHHSFSVRTAYLNIVRVCALSHGQKSNVLLDLAHEELDSTRSWGQSVAHLPSAENFVAAAFSVVLVYEPSQPNLLIGGLAAPFLEVQRLALKYLKAHALLHTKVLPSVLDVALSETAASECRIWAIEILTSAEWDSENAQLEEIAERLIRQWETTKIVPLREALLPLLAKLANLRGDERRARDVLETIRMASDVYESIESREASAYALAELRLPQIVQSDLFARLLLRLVQDDDTTVREYASTIVTREWSDGFAQTERRCIESILRTAGPTKLRHTKEEIEAELALLSRPSSLLFAVEKPNIYQDDLVEPELYEVITRDWVDSAEDLQATLEGLRKALQASPKPDGPLGLQGSHIVCKLAFRLEKSAKGQQRLEGEDAELMVRLRACFL</sequence>
<feature type="region of interest" description="Disordered" evidence="3">
    <location>
        <begin position="38"/>
        <end position="71"/>
    </location>
</feature>
<reference evidence="7" key="2">
    <citation type="submission" date="2010-11" db="EMBL/GenBank/DDBJ databases">
        <authorList>
            <consortium name="The Broad Institute Genome Sequencing Platform"/>
            <person name="Earl A."/>
            <person name="Ward D."/>
            <person name="Feldgarden M."/>
            <person name="Gevers D."/>
            <person name="Butler R."/>
            <person name="Young S.K."/>
            <person name="Zeng Q."/>
            <person name="Gargeya S."/>
            <person name="Fitzgerald M."/>
            <person name="Haas B."/>
            <person name="Abouelleil A."/>
            <person name="Alvarado L."/>
            <person name="Arachchi H.M."/>
            <person name="Berlin A."/>
            <person name="Brown A."/>
            <person name="Chapman S.B."/>
            <person name="Chen Z."/>
            <person name="Dunbar C."/>
            <person name="Freedman E."/>
            <person name="Gearin G."/>
            <person name="Gellesch M."/>
            <person name="Goldberg J."/>
            <person name="Griggs A."/>
            <person name="Gujja S."/>
            <person name="Heilman E."/>
            <person name="Heiman D."/>
            <person name="Howarth C."/>
            <person name="Larson L."/>
            <person name="Lui A."/>
            <person name="MacDonald P.J.P."/>
            <person name="Mehta T."/>
            <person name="Montmayeur A."/>
            <person name="Murphy C."/>
            <person name="Neiman D."/>
            <person name="Pearson M."/>
            <person name="Priest M."/>
            <person name="Roberts A."/>
            <person name="Saif S."/>
            <person name="Shea T."/>
            <person name="Shenoy N."/>
            <person name="Sisk P."/>
            <person name="Stolte C."/>
            <person name="Sykes S."/>
            <person name="White J."/>
            <person name="Yandava C."/>
            <person name="Wortman J."/>
            <person name="Nusbaum C."/>
            <person name="Birren B."/>
        </authorList>
    </citation>
    <scope>NUCLEOTIDE SEQUENCE</scope>
    <source>
        <strain evidence="7">P1A1 Lamole</strain>
    </source>
</reference>
<dbReference type="GO" id="GO:0005829">
    <property type="term" value="C:cytosol"/>
    <property type="evidence" value="ECO:0007669"/>
    <property type="project" value="TreeGrafter"/>
</dbReference>
<dbReference type="Pfam" id="PF25150">
    <property type="entry name" value="TPR_Trm732"/>
    <property type="match status" value="1"/>
</dbReference>
<reference evidence="8" key="4">
    <citation type="submission" date="2015-06" db="UniProtKB">
        <authorList>
            <consortium name="EnsemblFungi"/>
        </authorList>
    </citation>
    <scope>IDENTIFICATION</scope>
</reference>
<dbReference type="InterPro" id="IPR016024">
    <property type="entry name" value="ARM-type_fold"/>
</dbReference>
<name>U5H9U9_USTV1</name>
<comment type="similarity">
    <text evidence="1">Belongs to the THADA family.</text>
</comment>
<feature type="domain" description="tRNA (32-2'-O)-methyltransferase regulator THADA-like C-terminal TPR repeats region" evidence="6">
    <location>
        <begin position="1014"/>
        <end position="1174"/>
    </location>
</feature>
<gene>
    <name evidence="7" type="ORF">MVLG_03987</name>
</gene>
<dbReference type="EnsemblFungi" id="MVLG_03987T0">
    <property type="protein sequence ID" value="MVLG_03987T0"/>
    <property type="gene ID" value="MVLG_03987"/>
</dbReference>
<evidence type="ECO:0000313" key="8">
    <source>
        <dbReference type="EnsemblFungi" id="MVLG_03987T0"/>
    </source>
</evidence>
<dbReference type="PANTHER" id="PTHR14387">
    <property type="entry name" value="THADA/DEATH RECEPTOR INTERACTING PROTEIN"/>
    <property type="match status" value="1"/>
</dbReference>
<dbReference type="EMBL" id="GL541683">
    <property type="protein sequence ID" value="KDE05615.1"/>
    <property type="molecule type" value="Genomic_DNA"/>
</dbReference>
<dbReference type="EMBL" id="AEIJ01000388">
    <property type="status" value="NOT_ANNOTATED_CDS"/>
    <property type="molecule type" value="Genomic_DNA"/>
</dbReference>
<feature type="region of interest" description="Disordered" evidence="3">
    <location>
        <begin position="537"/>
        <end position="561"/>
    </location>
</feature>
<evidence type="ECO:0000259" key="6">
    <source>
        <dbReference type="Pfam" id="PF25151"/>
    </source>
</evidence>
<dbReference type="InterPro" id="IPR056843">
    <property type="entry name" value="THADA-like_TPR"/>
</dbReference>
<dbReference type="Proteomes" id="UP000017200">
    <property type="component" value="Unassembled WGS sequence"/>
</dbReference>
<dbReference type="SUPFAM" id="SSF48371">
    <property type="entry name" value="ARM repeat"/>
    <property type="match status" value="2"/>
</dbReference>
<proteinExistence type="inferred from homology"/>
<feature type="domain" description="DUF2428" evidence="4">
    <location>
        <begin position="743"/>
        <end position="1011"/>
    </location>
</feature>
<dbReference type="OrthoDB" id="734129at2759"/>
<dbReference type="Pfam" id="PF10350">
    <property type="entry name" value="DUF2428"/>
    <property type="match status" value="1"/>
</dbReference>
<reference evidence="9" key="1">
    <citation type="submission" date="2010-11" db="EMBL/GenBank/DDBJ databases">
        <title>The genome sequence of Microbotryum violaceum strain p1A1 Lamole.</title>
        <authorList>
            <person name="Cuomo C."/>
            <person name="Perlin M."/>
            <person name="Young S.K."/>
            <person name="Zeng Q."/>
            <person name="Gargeya S."/>
            <person name="Alvarado L."/>
            <person name="Berlin A."/>
            <person name="Chapman S.B."/>
            <person name="Chen Z."/>
            <person name="Freedman E."/>
            <person name="Gellesch M."/>
            <person name="Goldberg J."/>
            <person name="Griggs A."/>
            <person name="Gujja S."/>
            <person name="Heilman E."/>
            <person name="Heiman D."/>
            <person name="Howarth C."/>
            <person name="Mehta T."/>
            <person name="Neiman D."/>
            <person name="Pearson M."/>
            <person name="Roberts A."/>
            <person name="Saif S."/>
            <person name="Shea T."/>
            <person name="Shenoy N."/>
            <person name="Sisk P."/>
            <person name="Stolte C."/>
            <person name="Sykes S."/>
            <person name="White J."/>
            <person name="Yandava C."/>
            <person name="Haas B."/>
            <person name="Nusbaum C."/>
            <person name="Birren B."/>
        </authorList>
    </citation>
    <scope>NUCLEOTIDE SEQUENCE [LARGE SCALE GENOMIC DNA]</scope>
    <source>
        <strain evidence="9">p1A1 Lamole</strain>
    </source>
</reference>